<dbReference type="Proteomes" id="UP000593561">
    <property type="component" value="Unassembled WGS sequence"/>
</dbReference>
<protein>
    <submittedName>
        <fullName evidence="1">Uncharacterized protein</fullName>
    </submittedName>
</protein>
<reference evidence="1 2" key="1">
    <citation type="journal article" date="2019" name="Genome Biol. Evol.">
        <title>Insights into the evolution of the New World diploid cottons (Gossypium, subgenus Houzingenia) based on genome sequencing.</title>
        <authorList>
            <person name="Grover C.E."/>
            <person name="Arick M.A. 2nd"/>
            <person name="Thrash A."/>
            <person name="Conover J.L."/>
            <person name="Sanders W.S."/>
            <person name="Peterson D.G."/>
            <person name="Frelichowski J.E."/>
            <person name="Scheffler J.A."/>
            <person name="Scheffler B.E."/>
            <person name="Wendel J.F."/>
        </authorList>
    </citation>
    <scope>NUCLEOTIDE SEQUENCE [LARGE SCALE GENOMIC DNA]</scope>
    <source>
        <strain evidence="1">27</strain>
        <tissue evidence="1">Leaf</tissue>
    </source>
</reference>
<accession>A0A7J8T9A7</accession>
<gene>
    <name evidence="1" type="ORF">Godav_029369</name>
</gene>
<evidence type="ECO:0000313" key="2">
    <source>
        <dbReference type="Proteomes" id="UP000593561"/>
    </source>
</evidence>
<organism evidence="1 2">
    <name type="scientific">Gossypium davidsonii</name>
    <name type="common">Davidson's cotton</name>
    <name type="synonym">Gossypium klotzschianum subsp. davidsonii</name>
    <dbReference type="NCBI Taxonomy" id="34287"/>
    <lineage>
        <taxon>Eukaryota</taxon>
        <taxon>Viridiplantae</taxon>
        <taxon>Streptophyta</taxon>
        <taxon>Embryophyta</taxon>
        <taxon>Tracheophyta</taxon>
        <taxon>Spermatophyta</taxon>
        <taxon>Magnoliopsida</taxon>
        <taxon>eudicotyledons</taxon>
        <taxon>Gunneridae</taxon>
        <taxon>Pentapetalae</taxon>
        <taxon>rosids</taxon>
        <taxon>malvids</taxon>
        <taxon>Malvales</taxon>
        <taxon>Malvaceae</taxon>
        <taxon>Malvoideae</taxon>
        <taxon>Gossypium</taxon>
    </lineage>
</organism>
<keyword evidence="2" id="KW-1185">Reference proteome</keyword>
<dbReference type="EMBL" id="JABFAC010238916">
    <property type="protein sequence ID" value="MBA0634650.1"/>
    <property type="molecule type" value="Genomic_DNA"/>
</dbReference>
<dbReference type="AlphaFoldDB" id="A0A7J8T9A7"/>
<evidence type="ECO:0000313" key="1">
    <source>
        <dbReference type="EMBL" id="MBA0634650.1"/>
    </source>
</evidence>
<sequence length="29" mass="3510">MHPMEEFTRFDSSASRWEKEGQCVCLEYL</sequence>
<proteinExistence type="predicted"/>
<name>A0A7J8T9A7_GOSDV</name>
<comment type="caution">
    <text evidence="1">The sequence shown here is derived from an EMBL/GenBank/DDBJ whole genome shotgun (WGS) entry which is preliminary data.</text>
</comment>